<evidence type="ECO:0000313" key="6">
    <source>
        <dbReference type="Proteomes" id="UP000789845"/>
    </source>
</evidence>
<proteinExistence type="predicted"/>
<dbReference type="SUPFAM" id="SSF46785">
    <property type="entry name" value="Winged helix' DNA-binding domain"/>
    <property type="match status" value="1"/>
</dbReference>
<evidence type="ECO:0000256" key="1">
    <source>
        <dbReference type="ARBA" id="ARBA00023015"/>
    </source>
</evidence>
<comment type="caution">
    <text evidence="5">The sequence shown here is derived from an EMBL/GenBank/DDBJ whole genome shotgun (WGS) entry which is preliminary data.</text>
</comment>
<dbReference type="GO" id="GO:0003700">
    <property type="term" value="F:DNA-binding transcription factor activity"/>
    <property type="evidence" value="ECO:0007669"/>
    <property type="project" value="InterPro"/>
</dbReference>
<keyword evidence="3" id="KW-0804">Transcription</keyword>
<dbReference type="InterPro" id="IPR000835">
    <property type="entry name" value="HTH_MarR-typ"/>
</dbReference>
<dbReference type="GO" id="GO:0003677">
    <property type="term" value="F:DNA binding"/>
    <property type="evidence" value="ECO:0007669"/>
    <property type="project" value="UniProtKB-KW"/>
</dbReference>
<dbReference type="SMART" id="SM00347">
    <property type="entry name" value="HTH_MARR"/>
    <property type="match status" value="1"/>
</dbReference>
<keyword evidence="1" id="KW-0805">Transcription regulation</keyword>
<evidence type="ECO:0000256" key="2">
    <source>
        <dbReference type="ARBA" id="ARBA00023125"/>
    </source>
</evidence>
<dbReference type="InterPro" id="IPR036388">
    <property type="entry name" value="WH-like_DNA-bd_sf"/>
</dbReference>
<keyword evidence="2" id="KW-0238">DNA-binding</keyword>
<reference evidence="5" key="1">
    <citation type="submission" date="2021-10" db="EMBL/GenBank/DDBJ databases">
        <authorList>
            <person name="Criscuolo A."/>
        </authorList>
    </citation>
    <scope>NUCLEOTIDE SEQUENCE</scope>
    <source>
        <strain evidence="5">CIP111885</strain>
    </source>
</reference>
<dbReference type="Proteomes" id="UP000789845">
    <property type="component" value="Unassembled WGS sequence"/>
</dbReference>
<dbReference type="RefSeq" id="WP_230497834.1">
    <property type="nucleotide sequence ID" value="NZ_CAKJTG010000021.1"/>
</dbReference>
<evidence type="ECO:0000313" key="5">
    <source>
        <dbReference type="EMBL" id="CAG9609601.1"/>
    </source>
</evidence>
<sequence length="137" mass="15966">MNTHEIFHTINQLSRYLTNRINEELKPLGIYSSQWTVIYVLKTKGSLTQKEICQYLAIEAPPMTRTIQRLLTQGYVKQIQGKDKREKYIQLTEVALEKYPTWEAATLQVNDSLLSAIPSHSHEELSQQLKGWYKQLS</sequence>
<dbReference type="InterPro" id="IPR036390">
    <property type="entry name" value="WH_DNA-bd_sf"/>
</dbReference>
<dbReference type="AlphaFoldDB" id="A0A9C7LAY7"/>
<dbReference type="EMBL" id="CAKJTG010000021">
    <property type="protein sequence ID" value="CAG9609601.1"/>
    <property type="molecule type" value="Genomic_DNA"/>
</dbReference>
<feature type="domain" description="HTH marR-type" evidence="4">
    <location>
        <begin position="3"/>
        <end position="134"/>
    </location>
</feature>
<gene>
    <name evidence="5" type="ORF">NEOCIP111885_03344</name>
</gene>
<evidence type="ECO:0000259" key="4">
    <source>
        <dbReference type="PROSITE" id="PS50995"/>
    </source>
</evidence>
<organism evidence="5 6">
    <name type="scientific">Pseudoneobacillus rhizosphaerae</name>
    <dbReference type="NCBI Taxonomy" id="2880968"/>
    <lineage>
        <taxon>Bacteria</taxon>
        <taxon>Bacillati</taxon>
        <taxon>Bacillota</taxon>
        <taxon>Bacilli</taxon>
        <taxon>Bacillales</taxon>
        <taxon>Bacillaceae</taxon>
        <taxon>Pseudoneobacillus</taxon>
    </lineage>
</organism>
<dbReference type="PANTHER" id="PTHR42756:SF1">
    <property type="entry name" value="TRANSCRIPTIONAL REPRESSOR OF EMRAB OPERON"/>
    <property type="match status" value="1"/>
</dbReference>
<evidence type="ECO:0000256" key="3">
    <source>
        <dbReference type="ARBA" id="ARBA00023163"/>
    </source>
</evidence>
<accession>A0A9C7LAY7</accession>
<dbReference type="Gene3D" id="1.10.10.10">
    <property type="entry name" value="Winged helix-like DNA-binding domain superfamily/Winged helix DNA-binding domain"/>
    <property type="match status" value="1"/>
</dbReference>
<dbReference type="PROSITE" id="PS50995">
    <property type="entry name" value="HTH_MARR_2"/>
    <property type="match status" value="1"/>
</dbReference>
<name>A0A9C7LAY7_9BACI</name>
<dbReference type="PANTHER" id="PTHR42756">
    <property type="entry name" value="TRANSCRIPTIONAL REGULATOR, MARR"/>
    <property type="match status" value="1"/>
</dbReference>
<keyword evidence="6" id="KW-1185">Reference proteome</keyword>
<protein>
    <recommendedName>
        <fullName evidence="4">HTH marR-type domain-containing protein</fullName>
    </recommendedName>
</protein>
<dbReference type="Pfam" id="PF12802">
    <property type="entry name" value="MarR_2"/>
    <property type="match status" value="1"/>
</dbReference>